<feature type="transmembrane region" description="Helical" evidence="1">
    <location>
        <begin position="86"/>
        <end position="111"/>
    </location>
</feature>
<evidence type="ECO:0000313" key="2">
    <source>
        <dbReference type="EMBL" id="CAG6482128.1"/>
    </source>
</evidence>
<feature type="transmembrane region" description="Helical" evidence="1">
    <location>
        <begin position="118"/>
        <end position="142"/>
    </location>
</feature>
<keyword evidence="1" id="KW-0812">Transmembrane</keyword>
<organism evidence="2">
    <name type="scientific">Culex pipiens</name>
    <name type="common">House mosquito</name>
    <dbReference type="NCBI Taxonomy" id="7175"/>
    <lineage>
        <taxon>Eukaryota</taxon>
        <taxon>Metazoa</taxon>
        <taxon>Ecdysozoa</taxon>
        <taxon>Arthropoda</taxon>
        <taxon>Hexapoda</taxon>
        <taxon>Insecta</taxon>
        <taxon>Pterygota</taxon>
        <taxon>Neoptera</taxon>
        <taxon>Endopterygota</taxon>
        <taxon>Diptera</taxon>
        <taxon>Nematocera</taxon>
        <taxon>Culicoidea</taxon>
        <taxon>Culicidae</taxon>
        <taxon>Culicinae</taxon>
        <taxon>Culicini</taxon>
        <taxon>Culex</taxon>
        <taxon>Culex</taxon>
    </lineage>
</organism>
<evidence type="ECO:0000256" key="1">
    <source>
        <dbReference type="SAM" id="Phobius"/>
    </source>
</evidence>
<dbReference type="EMBL" id="HBUE01092448">
    <property type="protein sequence ID" value="CAG6482128.1"/>
    <property type="molecule type" value="Transcribed_RNA"/>
</dbReference>
<reference evidence="2" key="1">
    <citation type="submission" date="2021-05" db="EMBL/GenBank/DDBJ databases">
        <authorList>
            <person name="Alioto T."/>
            <person name="Alioto T."/>
            <person name="Gomez Garrido J."/>
        </authorList>
    </citation>
    <scope>NUCLEOTIDE SEQUENCE</scope>
</reference>
<name>A0A8D8FTG2_CULPI</name>
<keyword evidence="1" id="KW-1133">Transmembrane helix</keyword>
<protein>
    <submittedName>
        <fullName evidence="2">(northern house mosquito) hypothetical protein</fullName>
    </submittedName>
</protein>
<sequence length="143" mass="16596">MICSRLLKSPRGGFIFKVYYCHLEFFFTYLQDALKMFFLRFKFGKKNLSDLATVLRSLAAAWRSRHRGVNCHCSRSTCFDVCEKIYYTYTICVCVCVCVCGCLCVCVSFCMHRSCVLLLFYFTENNCIQVSLVLFASFSVLLF</sequence>
<accession>A0A8D8FTG2</accession>
<proteinExistence type="predicted"/>
<feature type="transmembrane region" description="Helical" evidence="1">
    <location>
        <begin position="12"/>
        <end position="30"/>
    </location>
</feature>
<dbReference type="AlphaFoldDB" id="A0A8D8FTG2"/>
<keyword evidence="1" id="KW-0472">Membrane</keyword>